<dbReference type="Gene3D" id="3.30.930.30">
    <property type="match status" value="1"/>
</dbReference>
<accession>A0A0W7WEQ1</accession>
<evidence type="ECO:0000313" key="2">
    <source>
        <dbReference type="EMBL" id="KUF09045.1"/>
    </source>
</evidence>
<dbReference type="RefSeq" id="WP_058863971.1">
    <property type="nucleotide sequence ID" value="NZ_LPXO01000018.1"/>
</dbReference>
<evidence type="ECO:0000256" key="1">
    <source>
        <dbReference type="SAM" id="MobiDB-lite"/>
    </source>
</evidence>
<feature type="compositionally biased region" description="Basic and acidic residues" evidence="1">
    <location>
        <begin position="18"/>
        <end position="27"/>
    </location>
</feature>
<dbReference type="EMBL" id="LPXO01000018">
    <property type="protein sequence ID" value="KUF09045.1"/>
    <property type="molecule type" value="Genomic_DNA"/>
</dbReference>
<organism evidence="2 3">
    <name type="scientific">Pseudoponticoccus marisrubri</name>
    <dbReference type="NCBI Taxonomy" id="1685382"/>
    <lineage>
        <taxon>Bacteria</taxon>
        <taxon>Pseudomonadati</taxon>
        <taxon>Pseudomonadota</taxon>
        <taxon>Alphaproteobacteria</taxon>
        <taxon>Rhodobacterales</taxon>
        <taxon>Roseobacteraceae</taxon>
        <taxon>Pseudoponticoccus</taxon>
    </lineage>
</organism>
<reference evidence="2 3" key="1">
    <citation type="submission" date="2015-12" db="EMBL/GenBank/DDBJ databases">
        <authorList>
            <person name="Shamseldin A."/>
            <person name="Moawad H."/>
            <person name="Abd El-Rahim W.M."/>
            <person name="Sadowsky M.J."/>
        </authorList>
    </citation>
    <scope>NUCLEOTIDE SEQUENCE [LARGE SCALE GENOMIC DNA]</scope>
    <source>
        <strain evidence="2 3">SJ5A-1</strain>
    </source>
</reference>
<sequence length="552" mass="62161">MFEGYQFGHIELWSNKGRSGDGPEPHAVRKNGQRKWTAQEILDEAERIASASAHVIQGRPGPQILPRAVASFRDIRKAQEEASQVQEPYIRRAKGRRPVPVKRKLRKDAATLYASVFSLPVLTEEALANPELKREALDVLEQALEWECERISKAGGVVLAGVVHWDEEHLHLHVFAVDPVRGRVDHLHPGRVAKEAVNQSGEKKSKDRGKRANVAYCDAMRAWQDKVYEEVFAGVGLMRFGPGRGRWTRKEYGRAKALQKDIATREARLADLDAWEGAQEVRQAELDAREKALEGSEAEKAQREGEVAEKARAAEAVRADAVALRTALDIGSRAVAYRELDYRQASEEREEGLEFGPGAPRSKKKRERLMHAVRPAYDFVVDLARKAFNIRRRETRLAKAEAQNRKAAMSIADERERAGQVVPKTLAQIINDEPLPLDRDAFPGALFLARSSDPVALQKELDEMPNVSVRRTWVATWQSMKICDERPDLAEDLGRGVAALELAAHQRGYDLESGKHHPEKAEDPKRARLHVDAEPDPIRIIRRNKHRVLTRG</sequence>
<protein>
    <submittedName>
        <fullName evidence="2">Uncharacterized protein</fullName>
    </submittedName>
</protein>
<comment type="caution">
    <text evidence="2">The sequence shown here is derived from an EMBL/GenBank/DDBJ whole genome shotgun (WGS) entry which is preliminary data.</text>
</comment>
<keyword evidence="3" id="KW-1185">Reference proteome</keyword>
<evidence type="ECO:0000313" key="3">
    <source>
        <dbReference type="Proteomes" id="UP000054396"/>
    </source>
</evidence>
<gene>
    <name evidence="2" type="ORF">AVJ23_19820</name>
</gene>
<name>A0A0W7WEQ1_9RHOB</name>
<proteinExistence type="predicted"/>
<dbReference type="OrthoDB" id="6183171at2"/>
<dbReference type="AlphaFoldDB" id="A0A0W7WEQ1"/>
<feature type="region of interest" description="Disordered" evidence="1">
    <location>
        <begin position="13"/>
        <end position="33"/>
    </location>
</feature>
<dbReference type="Proteomes" id="UP000054396">
    <property type="component" value="Unassembled WGS sequence"/>
</dbReference>